<organism evidence="1 2">
    <name type="scientific">Glycocaulis albus</name>
    <dbReference type="NCBI Taxonomy" id="1382801"/>
    <lineage>
        <taxon>Bacteria</taxon>
        <taxon>Pseudomonadati</taxon>
        <taxon>Pseudomonadota</taxon>
        <taxon>Alphaproteobacteria</taxon>
        <taxon>Maricaulales</taxon>
        <taxon>Maricaulaceae</taxon>
        <taxon>Glycocaulis</taxon>
    </lineage>
</organism>
<protein>
    <submittedName>
        <fullName evidence="1">Uncharacterized protein</fullName>
    </submittedName>
</protein>
<name>A0ABQ1XX65_9PROT</name>
<comment type="caution">
    <text evidence="1">The sequence shown here is derived from an EMBL/GenBank/DDBJ whole genome shotgun (WGS) entry which is preliminary data.</text>
</comment>
<reference evidence="2" key="1">
    <citation type="journal article" date="2019" name="Int. J. Syst. Evol. Microbiol.">
        <title>The Global Catalogue of Microorganisms (GCM) 10K type strain sequencing project: providing services to taxonomists for standard genome sequencing and annotation.</title>
        <authorList>
            <consortium name="The Broad Institute Genomics Platform"/>
            <consortium name="The Broad Institute Genome Sequencing Center for Infectious Disease"/>
            <person name="Wu L."/>
            <person name="Ma J."/>
        </authorList>
    </citation>
    <scope>NUCLEOTIDE SEQUENCE [LARGE SCALE GENOMIC DNA]</scope>
    <source>
        <strain evidence="2">CGMCC 1.12766</strain>
    </source>
</reference>
<keyword evidence="2" id="KW-1185">Reference proteome</keyword>
<dbReference type="RefSeq" id="WP_188452648.1">
    <property type="nucleotide sequence ID" value="NZ_BMFS01000010.1"/>
</dbReference>
<evidence type="ECO:0000313" key="2">
    <source>
        <dbReference type="Proteomes" id="UP000648722"/>
    </source>
</evidence>
<accession>A0ABQ1XX65</accession>
<proteinExistence type="predicted"/>
<gene>
    <name evidence="1" type="ORF">GCM10007420_22120</name>
</gene>
<dbReference type="Proteomes" id="UP000648722">
    <property type="component" value="Unassembled WGS sequence"/>
</dbReference>
<sequence>MPVAGRLFGTPVYGSQTVWIGSYEDYVANRYERDYAAAPRTWLRPGVAAVVVMLDEDDRRSRRAFDARAVYTSLVVEGGY</sequence>
<evidence type="ECO:0000313" key="1">
    <source>
        <dbReference type="EMBL" id="GGH05229.1"/>
    </source>
</evidence>
<dbReference type="EMBL" id="BMFS01000010">
    <property type="protein sequence ID" value="GGH05229.1"/>
    <property type="molecule type" value="Genomic_DNA"/>
</dbReference>